<keyword evidence="3" id="KW-0813">Transport</keyword>
<dbReference type="InterPro" id="IPR002491">
    <property type="entry name" value="ABC_transptr_periplasmic_BD"/>
</dbReference>
<evidence type="ECO:0000256" key="1">
    <source>
        <dbReference type="ARBA" id="ARBA00004196"/>
    </source>
</evidence>
<evidence type="ECO:0000313" key="8">
    <source>
        <dbReference type="Proteomes" id="UP001268542"/>
    </source>
</evidence>
<evidence type="ECO:0000256" key="5">
    <source>
        <dbReference type="SAM" id="SignalP"/>
    </source>
</evidence>
<dbReference type="PANTHER" id="PTHR30532:SF24">
    <property type="entry name" value="FERRIC ENTEROBACTIN-BINDING PERIPLASMIC PROTEIN FEPB"/>
    <property type="match status" value="1"/>
</dbReference>
<evidence type="ECO:0000256" key="4">
    <source>
        <dbReference type="ARBA" id="ARBA00022729"/>
    </source>
</evidence>
<dbReference type="Proteomes" id="UP001268542">
    <property type="component" value="Unassembled WGS sequence"/>
</dbReference>
<dbReference type="PROSITE" id="PS51257">
    <property type="entry name" value="PROKAR_LIPOPROTEIN"/>
    <property type="match status" value="1"/>
</dbReference>
<keyword evidence="8" id="KW-1185">Reference proteome</keyword>
<organism evidence="7 8">
    <name type="scientific">Nocardioides imazamoxiresistens</name>
    <dbReference type="NCBI Taxonomy" id="3231893"/>
    <lineage>
        <taxon>Bacteria</taxon>
        <taxon>Bacillati</taxon>
        <taxon>Actinomycetota</taxon>
        <taxon>Actinomycetes</taxon>
        <taxon>Propionibacteriales</taxon>
        <taxon>Nocardioidaceae</taxon>
        <taxon>Nocardioides</taxon>
    </lineage>
</organism>
<feature type="domain" description="Fe/B12 periplasmic-binding" evidence="6">
    <location>
        <begin position="56"/>
        <end position="330"/>
    </location>
</feature>
<reference evidence="7 8" key="1">
    <citation type="submission" date="2023-08" db="EMBL/GenBank/DDBJ databases">
        <title>Nocardioides seae sp. nov., a bacterium isolated from a soil.</title>
        <authorList>
            <person name="Wang X."/>
        </authorList>
    </citation>
    <scope>NUCLEOTIDE SEQUENCE [LARGE SCALE GENOMIC DNA]</scope>
    <source>
        <strain evidence="7 8">YZH12</strain>
    </source>
</reference>
<dbReference type="RefSeq" id="WP_315730489.1">
    <property type="nucleotide sequence ID" value="NZ_JAVYII010000001.1"/>
</dbReference>
<comment type="caution">
    <text evidence="7">The sequence shown here is derived from an EMBL/GenBank/DDBJ whole genome shotgun (WGS) entry which is preliminary data.</text>
</comment>
<dbReference type="SUPFAM" id="SSF53807">
    <property type="entry name" value="Helical backbone' metal receptor"/>
    <property type="match status" value="1"/>
</dbReference>
<evidence type="ECO:0000256" key="3">
    <source>
        <dbReference type="ARBA" id="ARBA00022448"/>
    </source>
</evidence>
<dbReference type="PROSITE" id="PS50983">
    <property type="entry name" value="FE_B12_PBP"/>
    <property type="match status" value="1"/>
</dbReference>
<evidence type="ECO:0000256" key="2">
    <source>
        <dbReference type="ARBA" id="ARBA00008814"/>
    </source>
</evidence>
<dbReference type="EMBL" id="JAVYII010000001">
    <property type="protein sequence ID" value="MDT9591525.1"/>
    <property type="molecule type" value="Genomic_DNA"/>
</dbReference>
<dbReference type="InterPro" id="IPR051313">
    <property type="entry name" value="Bact_iron-sidero_bind"/>
</dbReference>
<sequence>MRRRTSRLLAAPLALATLLAATACAAPADDDAAAGAETRTVTTDQGDVEVPVEPLRVVLLNFALAGYLYDLDVPVTTVTPEAADTDGTFSEFWADDAEAQGTEFMTWTSDGFDLQAILDADPDLIVAGGIGFPLFQAVEAYDQLSDIAPTVVVSGERTTWQEQLEFLAVDVFDQPDVYEEALATYDERVAEVAGAIDVPDGESAFLSITSDGAPYVLIEDQGLPTVFSALGFTPAPLFATGDFEPYTAGGDSFELSTEQVGQYVDQESVFVVGFNGAPVDVETLAENPVYAALPAFADDQAYQLPYYVYRGDFDETLALLDFVEDTFATP</sequence>
<feature type="chain" id="PRO_5047022751" evidence="5">
    <location>
        <begin position="26"/>
        <end position="330"/>
    </location>
</feature>
<dbReference type="PANTHER" id="PTHR30532">
    <property type="entry name" value="IRON III DICITRATE-BINDING PERIPLASMIC PROTEIN"/>
    <property type="match status" value="1"/>
</dbReference>
<evidence type="ECO:0000313" key="7">
    <source>
        <dbReference type="EMBL" id="MDT9591525.1"/>
    </source>
</evidence>
<protein>
    <submittedName>
        <fullName evidence="7">ABC transporter substrate-binding protein</fullName>
    </submittedName>
</protein>
<accession>A0ABU3PRX2</accession>
<feature type="signal peptide" evidence="5">
    <location>
        <begin position="1"/>
        <end position="25"/>
    </location>
</feature>
<evidence type="ECO:0000259" key="6">
    <source>
        <dbReference type="PROSITE" id="PS50983"/>
    </source>
</evidence>
<name>A0ABU3PRX2_9ACTN</name>
<keyword evidence="4 5" id="KW-0732">Signal</keyword>
<proteinExistence type="inferred from homology"/>
<comment type="subcellular location">
    <subcellularLocation>
        <location evidence="1">Cell envelope</location>
    </subcellularLocation>
</comment>
<gene>
    <name evidence="7" type="ORF">RDV89_00500</name>
</gene>
<comment type="similarity">
    <text evidence="2">Belongs to the bacterial solute-binding protein 8 family.</text>
</comment>
<dbReference type="Pfam" id="PF01497">
    <property type="entry name" value="Peripla_BP_2"/>
    <property type="match status" value="1"/>
</dbReference>
<dbReference type="Gene3D" id="3.40.50.1980">
    <property type="entry name" value="Nitrogenase molybdenum iron protein domain"/>
    <property type="match status" value="2"/>
</dbReference>